<dbReference type="Proteomes" id="UP000253303">
    <property type="component" value="Unassembled WGS sequence"/>
</dbReference>
<dbReference type="SUPFAM" id="SSF117892">
    <property type="entry name" value="Band 7/SPFH domain"/>
    <property type="match status" value="1"/>
</dbReference>
<protein>
    <submittedName>
        <fullName evidence="1">Uncharacterized protein</fullName>
    </submittedName>
</protein>
<dbReference type="EMBL" id="QMEY01000063">
    <property type="protein sequence ID" value="RBQ11609.1"/>
    <property type="molecule type" value="Genomic_DNA"/>
</dbReference>
<evidence type="ECO:0000313" key="2">
    <source>
        <dbReference type="Proteomes" id="UP000253303"/>
    </source>
</evidence>
<accession>A0A366LDM8</accession>
<gene>
    <name evidence="1" type="ORF">DP939_45150</name>
</gene>
<name>A0A366LDM8_9ACTN</name>
<dbReference type="InterPro" id="IPR036013">
    <property type="entry name" value="Band_7/SPFH_dom_sf"/>
</dbReference>
<reference evidence="1 2" key="1">
    <citation type="submission" date="2018-06" db="EMBL/GenBank/DDBJ databases">
        <title>Sphaerisporangium craniellae sp. nov., isolated from a marine sponge in the South China Sea.</title>
        <authorList>
            <person name="Li L."/>
        </authorList>
    </citation>
    <scope>NUCLEOTIDE SEQUENCE [LARGE SCALE GENOMIC DNA]</scope>
    <source>
        <strain evidence="1 2">LHW63015</strain>
    </source>
</reference>
<evidence type="ECO:0000313" key="1">
    <source>
        <dbReference type="EMBL" id="RBQ11609.1"/>
    </source>
</evidence>
<proteinExistence type="predicted"/>
<sequence>MARVGGPGLVLLWPGLEREVRVSLRLVCLDLFCPEALTRDGVSVCVKATAVAAVASPVCFAVRTGER</sequence>
<keyword evidence="2" id="KW-1185">Reference proteome</keyword>
<organism evidence="1 2">
    <name type="scientific">Spongiactinospora rosea</name>
    <dbReference type="NCBI Taxonomy" id="2248750"/>
    <lineage>
        <taxon>Bacteria</taxon>
        <taxon>Bacillati</taxon>
        <taxon>Actinomycetota</taxon>
        <taxon>Actinomycetes</taxon>
        <taxon>Streptosporangiales</taxon>
        <taxon>Streptosporangiaceae</taxon>
        <taxon>Spongiactinospora</taxon>
    </lineage>
</organism>
<dbReference type="AlphaFoldDB" id="A0A366LDM8"/>
<comment type="caution">
    <text evidence="1">The sequence shown here is derived from an EMBL/GenBank/DDBJ whole genome shotgun (WGS) entry which is preliminary data.</text>
</comment>